<dbReference type="AlphaFoldDB" id="A0A0N4W145"/>
<protein>
    <submittedName>
        <fullName evidence="1">Polyprotein</fullName>
    </submittedName>
</protein>
<sequence length="59" mass="6118">LEPCASGTGSDVSIAETSSVETSERIFVDSAATQPLSTSSVDSRRDDILLVSSATRLSN</sequence>
<proteinExistence type="predicted"/>
<name>A0A0N4W145_HAEPC</name>
<evidence type="ECO:0000313" key="1">
    <source>
        <dbReference type="WBParaSite" id="HPLM_0000333501-mRNA-1"/>
    </source>
</evidence>
<accession>A0A0N4W145</accession>
<dbReference type="WBParaSite" id="HPLM_0000333501-mRNA-1">
    <property type="protein sequence ID" value="HPLM_0000333501-mRNA-1"/>
    <property type="gene ID" value="HPLM_0000333501"/>
</dbReference>
<organism evidence="1">
    <name type="scientific">Haemonchus placei</name>
    <name type="common">Barber's pole worm</name>
    <dbReference type="NCBI Taxonomy" id="6290"/>
    <lineage>
        <taxon>Eukaryota</taxon>
        <taxon>Metazoa</taxon>
        <taxon>Ecdysozoa</taxon>
        <taxon>Nematoda</taxon>
        <taxon>Chromadorea</taxon>
        <taxon>Rhabditida</taxon>
        <taxon>Rhabditina</taxon>
        <taxon>Rhabditomorpha</taxon>
        <taxon>Strongyloidea</taxon>
        <taxon>Trichostrongylidae</taxon>
        <taxon>Haemonchus</taxon>
    </lineage>
</organism>
<reference evidence="1" key="1">
    <citation type="submission" date="2017-02" db="UniProtKB">
        <authorList>
            <consortium name="WormBaseParasite"/>
        </authorList>
    </citation>
    <scope>IDENTIFICATION</scope>
</reference>